<feature type="domain" description="AMP-binding enzyme C-terminal" evidence="7">
    <location>
        <begin position="421"/>
        <end position="496"/>
    </location>
</feature>
<dbReference type="PROSITE" id="PS00455">
    <property type="entry name" value="AMP_BINDING"/>
    <property type="match status" value="1"/>
</dbReference>
<dbReference type="InterPro" id="IPR042099">
    <property type="entry name" value="ANL_N_sf"/>
</dbReference>
<gene>
    <name evidence="8" type="ORF">GOP47_0012702</name>
</gene>
<dbReference type="SUPFAM" id="SSF56801">
    <property type="entry name" value="Acetyl-CoA synthetase-like"/>
    <property type="match status" value="1"/>
</dbReference>
<sequence>MHPDFDASAIAYIDAQTGHSISYGELRKQVQFASAGLRKFGVKPGDVVLILCHNCIEFGIILLAVMSMGAIVTTTNPLNHSTEIAKQAADSRAVFVASLRSLLDKVAGLKLPLILMEYADVKTLQSQTMQFPCCIGFRELLASNSEIALPHVGSQDDIAALLYSSGTTGVSKGVILTHRNFIAQVYLLHFSPVGLPWNARIYLCLIPMFHVYGMAFFATGLLAKGSTVVLQQKFDFVKTLEAIQKYRVTHMPAVPPIVIALAKLSIVDKFDLSSLVTIGSGAAPLSREVIDSFLSRFPWINLVQGYGLTETTAVGSGLATEEEAKHFGSAGLLAANTELKIVDIDSLQPLPPNQNGELWIRGPTVMRGYFGRPSETAATIDEDGWLHTGDLGYVDAEGYIYIVDRLKELIKYKGLQVAPAELEAVLLSHPSIIDAAVIPFPDNKAGQIPMAFVVKDPHHALKEAEVLKFVAEQVAPYKKVRRVVFVGSIPKSASGKILRRELASAAMSKL</sequence>
<dbReference type="GO" id="GO:0016405">
    <property type="term" value="F:CoA-ligase activity"/>
    <property type="evidence" value="ECO:0007669"/>
    <property type="project" value="TreeGrafter"/>
</dbReference>
<organism evidence="8 9">
    <name type="scientific">Adiantum capillus-veneris</name>
    <name type="common">Maidenhair fern</name>
    <dbReference type="NCBI Taxonomy" id="13818"/>
    <lineage>
        <taxon>Eukaryota</taxon>
        <taxon>Viridiplantae</taxon>
        <taxon>Streptophyta</taxon>
        <taxon>Embryophyta</taxon>
        <taxon>Tracheophyta</taxon>
        <taxon>Polypodiopsida</taxon>
        <taxon>Polypodiidae</taxon>
        <taxon>Polypodiales</taxon>
        <taxon>Pteridineae</taxon>
        <taxon>Pteridaceae</taxon>
        <taxon>Vittarioideae</taxon>
        <taxon>Adiantum</taxon>
    </lineage>
</organism>
<evidence type="ECO:0000256" key="2">
    <source>
        <dbReference type="ARBA" id="ARBA00022598"/>
    </source>
</evidence>
<feature type="domain" description="AMP-dependent synthetase/ligase" evidence="6">
    <location>
        <begin position="9"/>
        <end position="370"/>
    </location>
</feature>
<feature type="transmembrane region" description="Helical" evidence="5">
    <location>
        <begin position="47"/>
        <end position="72"/>
    </location>
</feature>
<protein>
    <recommendedName>
        <fullName evidence="10">4-coumarate--CoA ligase</fullName>
    </recommendedName>
</protein>
<dbReference type="PANTHER" id="PTHR24096:SF425">
    <property type="entry name" value="4-COUMARATE--COA LIGASE-LIKE 7"/>
    <property type="match status" value="1"/>
</dbReference>
<dbReference type="OrthoDB" id="10253869at2759"/>
<dbReference type="Pfam" id="PF00501">
    <property type="entry name" value="AMP-binding"/>
    <property type="match status" value="1"/>
</dbReference>
<keyword evidence="2" id="KW-0436">Ligase</keyword>
<dbReference type="Proteomes" id="UP000886520">
    <property type="component" value="Chromosome 12"/>
</dbReference>
<keyword evidence="4" id="KW-0067">ATP-binding</keyword>
<dbReference type="Gene3D" id="3.40.50.12780">
    <property type="entry name" value="N-terminal domain of ligase-like"/>
    <property type="match status" value="1"/>
</dbReference>
<keyword evidence="5" id="KW-0812">Transmembrane</keyword>
<dbReference type="PANTHER" id="PTHR24096">
    <property type="entry name" value="LONG-CHAIN-FATTY-ACID--COA LIGASE"/>
    <property type="match status" value="1"/>
</dbReference>
<dbReference type="InterPro" id="IPR025110">
    <property type="entry name" value="AMP-bd_C"/>
</dbReference>
<reference evidence="8" key="1">
    <citation type="submission" date="2021-01" db="EMBL/GenBank/DDBJ databases">
        <title>Adiantum capillus-veneris genome.</title>
        <authorList>
            <person name="Fang Y."/>
            <person name="Liao Q."/>
        </authorList>
    </citation>
    <scope>NUCLEOTIDE SEQUENCE</scope>
    <source>
        <strain evidence="8">H3</strain>
        <tissue evidence="8">Leaf</tissue>
    </source>
</reference>
<dbReference type="EMBL" id="JABFUD020000012">
    <property type="protein sequence ID" value="KAI5072596.1"/>
    <property type="molecule type" value="Genomic_DNA"/>
</dbReference>
<dbReference type="InterPro" id="IPR020845">
    <property type="entry name" value="AMP-binding_CS"/>
</dbReference>
<feature type="transmembrane region" description="Helical" evidence="5">
    <location>
        <begin position="199"/>
        <end position="223"/>
    </location>
</feature>
<keyword evidence="3" id="KW-0547">Nucleotide-binding</keyword>
<dbReference type="AlphaFoldDB" id="A0A9D4ZH27"/>
<evidence type="ECO:0000259" key="6">
    <source>
        <dbReference type="Pfam" id="PF00501"/>
    </source>
</evidence>
<dbReference type="CDD" id="cd05904">
    <property type="entry name" value="4CL"/>
    <property type="match status" value="1"/>
</dbReference>
<keyword evidence="9" id="KW-1185">Reference proteome</keyword>
<dbReference type="Gene3D" id="3.30.300.30">
    <property type="match status" value="1"/>
</dbReference>
<evidence type="ECO:0000313" key="8">
    <source>
        <dbReference type="EMBL" id="KAI5072596.1"/>
    </source>
</evidence>
<evidence type="ECO:0000256" key="5">
    <source>
        <dbReference type="SAM" id="Phobius"/>
    </source>
</evidence>
<comment type="similarity">
    <text evidence="1">Belongs to the ATP-dependent AMP-binding enzyme family.</text>
</comment>
<dbReference type="GO" id="GO:0005524">
    <property type="term" value="F:ATP binding"/>
    <property type="evidence" value="ECO:0007669"/>
    <property type="project" value="UniProtKB-KW"/>
</dbReference>
<evidence type="ECO:0008006" key="10">
    <source>
        <dbReference type="Google" id="ProtNLM"/>
    </source>
</evidence>
<evidence type="ECO:0000256" key="1">
    <source>
        <dbReference type="ARBA" id="ARBA00006432"/>
    </source>
</evidence>
<evidence type="ECO:0000256" key="3">
    <source>
        <dbReference type="ARBA" id="ARBA00022741"/>
    </source>
</evidence>
<keyword evidence="5" id="KW-1133">Transmembrane helix</keyword>
<accession>A0A9D4ZH27</accession>
<dbReference type="FunFam" id="3.40.50.12780:FF:000003">
    <property type="entry name" value="Long-chain-fatty-acid--CoA ligase FadD"/>
    <property type="match status" value="1"/>
</dbReference>
<evidence type="ECO:0000256" key="4">
    <source>
        <dbReference type="ARBA" id="ARBA00022840"/>
    </source>
</evidence>
<comment type="caution">
    <text evidence="8">The sequence shown here is derived from an EMBL/GenBank/DDBJ whole genome shotgun (WGS) entry which is preliminary data.</text>
</comment>
<dbReference type="InterPro" id="IPR045851">
    <property type="entry name" value="AMP-bd_C_sf"/>
</dbReference>
<name>A0A9D4ZH27_ADICA</name>
<dbReference type="Pfam" id="PF13193">
    <property type="entry name" value="AMP-binding_C"/>
    <property type="match status" value="1"/>
</dbReference>
<evidence type="ECO:0000259" key="7">
    <source>
        <dbReference type="Pfam" id="PF13193"/>
    </source>
</evidence>
<keyword evidence="5" id="KW-0472">Membrane</keyword>
<dbReference type="InterPro" id="IPR000873">
    <property type="entry name" value="AMP-dep_synth/lig_dom"/>
</dbReference>
<proteinExistence type="inferred from homology"/>
<dbReference type="FunFam" id="3.30.300.30:FF:000007">
    <property type="entry name" value="4-coumarate--CoA ligase 2"/>
    <property type="match status" value="1"/>
</dbReference>
<evidence type="ECO:0000313" key="9">
    <source>
        <dbReference type="Proteomes" id="UP000886520"/>
    </source>
</evidence>